<proteinExistence type="predicted"/>
<evidence type="ECO:0000313" key="1">
    <source>
        <dbReference type="EMBL" id="CDW80014.1"/>
    </source>
</evidence>
<sequence length="102" mass="11440">MDKDGNDDIIFGGSVQDISQTLPLVGYFQTESSNVHVKWVFSYKDANIPSLTFIEYVSAIRIKNNQVFALMITKNRYSVLTILDVKTGNATKSLKLNGHMHS</sequence>
<dbReference type="InParanoid" id="A0A078ACU0"/>
<name>A0A078ACU0_STYLE</name>
<keyword evidence="2" id="KW-1185">Reference proteome</keyword>
<evidence type="ECO:0000313" key="2">
    <source>
        <dbReference type="Proteomes" id="UP000039865"/>
    </source>
</evidence>
<accession>A0A078ACU0</accession>
<organism evidence="1 2">
    <name type="scientific">Stylonychia lemnae</name>
    <name type="common">Ciliate</name>
    <dbReference type="NCBI Taxonomy" id="5949"/>
    <lineage>
        <taxon>Eukaryota</taxon>
        <taxon>Sar</taxon>
        <taxon>Alveolata</taxon>
        <taxon>Ciliophora</taxon>
        <taxon>Intramacronucleata</taxon>
        <taxon>Spirotrichea</taxon>
        <taxon>Stichotrichia</taxon>
        <taxon>Sporadotrichida</taxon>
        <taxon>Oxytrichidae</taxon>
        <taxon>Stylonychinae</taxon>
        <taxon>Stylonychia</taxon>
    </lineage>
</organism>
<reference evidence="1 2" key="1">
    <citation type="submission" date="2014-06" db="EMBL/GenBank/DDBJ databases">
        <authorList>
            <person name="Swart Estienne"/>
        </authorList>
    </citation>
    <scope>NUCLEOTIDE SEQUENCE [LARGE SCALE GENOMIC DNA]</scope>
    <source>
        <strain evidence="1 2">130c</strain>
    </source>
</reference>
<dbReference type="EMBL" id="CCKQ01008555">
    <property type="protein sequence ID" value="CDW80014.1"/>
    <property type="molecule type" value="Genomic_DNA"/>
</dbReference>
<protein>
    <submittedName>
        <fullName evidence="1">Uncharacterized protein</fullName>
    </submittedName>
</protein>
<dbReference type="AlphaFoldDB" id="A0A078ACU0"/>
<gene>
    <name evidence="1" type="primary">Contig15991.g17040</name>
    <name evidence="1" type="ORF">STYLEM_9007</name>
</gene>
<dbReference type="Proteomes" id="UP000039865">
    <property type="component" value="Unassembled WGS sequence"/>
</dbReference>